<evidence type="ECO:0000259" key="1">
    <source>
        <dbReference type="SMART" id="SM00860"/>
    </source>
</evidence>
<organism evidence="2 3">
    <name type="scientific">Chryseobacterium paridis</name>
    <dbReference type="NCBI Taxonomy" id="2800328"/>
    <lineage>
        <taxon>Bacteria</taxon>
        <taxon>Pseudomonadati</taxon>
        <taxon>Bacteroidota</taxon>
        <taxon>Flavobacteriia</taxon>
        <taxon>Flavobacteriales</taxon>
        <taxon>Weeksellaceae</taxon>
        <taxon>Chryseobacterium group</taxon>
        <taxon>Chryseobacterium</taxon>
    </lineage>
</organism>
<dbReference type="InterPro" id="IPR037883">
    <property type="entry name" value="Knr4/Smi1-like_sf"/>
</dbReference>
<dbReference type="Gene3D" id="3.40.1580.10">
    <property type="entry name" value="SMI1/KNR4-like"/>
    <property type="match status" value="1"/>
</dbReference>
<sequence>MDFKNYSIVPNMFTSKSDLFLTTIEEIAYYEGLLNVTFENDYKEYVLTYGNGILGGTYIRIYLPKRIWESLLNWKARITEYWFWDEGKDVLIKEEVLNSIRIGDTFAGDEIIFLNNAYYILPRQEEIIFKVGEKLGDLIDWLCSSGTLTEPFKERNFEPFDPGDWTD</sequence>
<evidence type="ECO:0000313" key="2">
    <source>
        <dbReference type="EMBL" id="MBK1896163.1"/>
    </source>
</evidence>
<evidence type="ECO:0000313" key="3">
    <source>
        <dbReference type="Proteomes" id="UP000628669"/>
    </source>
</evidence>
<dbReference type="SMART" id="SM00860">
    <property type="entry name" value="SMI1_KNR4"/>
    <property type="match status" value="1"/>
</dbReference>
<dbReference type="InterPro" id="IPR018958">
    <property type="entry name" value="Knr4/Smi1-like_dom"/>
</dbReference>
<dbReference type="EMBL" id="JAENHK010000010">
    <property type="protein sequence ID" value="MBK1896163.1"/>
    <property type="molecule type" value="Genomic_DNA"/>
</dbReference>
<dbReference type="RefSeq" id="WP_200245580.1">
    <property type="nucleotide sequence ID" value="NZ_JAENHK010000010.1"/>
</dbReference>
<dbReference type="SUPFAM" id="SSF160631">
    <property type="entry name" value="SMI1/KNR4-like"/>
    <property type="match status" value="1"/>
</dbReference>
<name>A0ABS1FV79_9FLAO</name>
<gene>
    <name evidence="2" type="ORF">JHL15_10400</name>
</gene>
<dbReference type="Proteomes" id="UP000628669">
    <property type="component" value="Unassembled WGS sequence"/>
</dbReference>
<comment type="caution">
    <text evidence="2">The sequence shown here is derived from an EMBL/GenBank/DDBJ whole genome shotgun (WGS) entry which is preliminary data.</text>
</comment>
<proteinExistence type="predicted"/>
<reference evidence="3" key="1">
    <citation type="submission" date="2021-01" db="EMBL/GenBank/DDBJ databases">
        <title>Genome public.</title>
        <authorList>
            <person name="Liu C."/>
            <person name="Sun Q."/>
        </authorList>
    </citation>
    <scope>NUCLEOTIDE SEQUENCE [LARGE SCALE GENOMIC DNA]</scope>
    <source>
        <strain evidence="3">YIM B02567</strain>
    </source>
</reference>
<protein>
    <submittedName>
        <fullName evidence="2">SMI1/KNR4 family protein</fullName>
    </submittedName>
</protein>
<accession>A0ABS1FV79</accession>
<feature type="domain" description="Knr4/Smi1-like" evidence="1">
    <location>
        <begin position="21"/>
        <end position="144"/>
    </location>
</feature>
<keyword evidence="3" id="KW-1185">Reference proteome</keyword>
<dbReference type="Pfam" id="PF14568">
    <property type="entry name" value="SUKH_6"/>
    <property type="match status" value="1"/>
</dbReference>